<evidence type="ECO:0000313" key="2">
    <source>
        <dbReference type="Proteomes" id="UP001305414"/>
    </source>
</evidence>
<sequence>MVGVAGNSDARHATIPVSALPLIWEQECRLSRAQFQVEHEVSRGQDMELVDGKRSPCFLKRSFPTFEV</sequence>
<comment type="caution">
    <text evidence="1">The sequence shown here is derived from an EMBL/GenBank/DDBJ whole genome shotgun (WGS) entry which is preliminary data.</text>
</comment>
<organism evidence="1 2">
    <name type="scientific">Xylaria bambusicola</name>
    <dbReference type="NCBI Taxonomy" id="326684"/>
    <lineage>
        <taxon>Eukaryota</taxon>
        <taxon>Fungi</taxon>
        <taxon>Dikarya</taxon>
        <taxon>Ascomycota</taxon>
        <taxon>Pezizomycotina</taxon>
        <taxon>Sordariomycetes</taxon>
        <taxon>Xylariomycetidae</taxon>
        <taxon>Xylariales</taxon>
        <taxon>Xylariaceae</taxon>
        <taxon>Xylaria</taxon>
    </lineage>
</organism>
<dbReference type="EMBL" id="JAWHQM010000015">
    <property type="protein sequence ID" value="KAK5630245.1"/>
    <property type="molecule type" value="Genomic_DNA"/>
</dbReference>
<dbReference type="Proteomes" id="UP001305414">
    <property type="component" value="Unassembled WGS sequence"/>
</dbReference>
<gene>
    <name evidence="1" type="ORF">RRF57_005959</name>
</gene>
<dbReference type="AlphaFoldDB" id="A0AAN7YY75"/>
<keyword evidence="2" id="KW-1185">Reference proteome</keyword>
<reference evidence="1 2" key="1">
    <citation type="submission" date="2023-10" db="EMBL/GenBank/DDBJ databases">
        <title>Draft genome sequence of Xylaria bambusicola isolate GMP-LS, the root and basal stem rot pathogen of sugarcane in Indonesia.</title>
        <authorList>
            <person name="Selvaraj P."/>
            <person name="Muralishankar V."/>
            <person name="Muruganantham S."/>
            <person name="Sp S."/>
            <person name="Haryani S."/>
            <person name="Lau K.J.X."/>
            <person name="Naqvi N.I."/>
        </authorList>
    </citation>
    <scope>NUCLEOTIDE SEQUENCE [LARGE SCALE GENOMIC DNA]</scope>
    <source>
        <strain evidence="1">GMP-LS</strain>
    </source>
</reference>
<proteinExistence type="predicted"/>
<protein>
    <submittedName>
        <fullName evidence="1">Uncharacterized protein</fullName>
    </submittedName>
</protein>
<evidence type="ECO:0000313" key="1">
    <source>
        <dbReference type="EMBL" id="KAK5630245.1"/>
    </source>
</evidence>
<name>A0AAN7YY75_9PEZI</name>
<accession>A0AAN7YY75</accession>